<dbReference type="SUPFAM" id="SSF56935">
    <property type="entry name" value="Porins"/>
    <property type="match status" value="1"/>
</dbReference>
<proteinExistence type="predicted"/>
<dbReference type="InterPro" id="IPR023614">
    <property type="entry name" value="Porin_dom_sf"/>
</dbReference>
<dbReference type="EMBL" id="AP024488">
    <property type="protein sequence ID" value="BCS98763.1"/>
    <property type="molecule type" value="Genomic_DNA"/>
</dbReference>
<protein>
    <recommendedName>
        <fullName evidence="3">Cytochrome c domain-containing protein</fullName>
    </recommendedName>
</protein>
<accession>A0ABM7PMZ2</accession>
<name>A0ABM7PMZ2_9BACT</name>
<evidence type="ECO:0008006" key="3">
    <source>
        <dbReference type="Google" id="ProtNLM"/>
    </source>
</evidence>
<evidence type="ECO:0000313" key="2">
    <source>
        <dbReference type="Proteomes" id="UP001320148"/>
    </source>
</evidence>
<keyword evidence="2" id="KW-1185">Reference proteome</keyword>
<dbReference type="RefSeq" id="WP_236890137.1">
    <property type="nucleotide sequence ID" value="NZ_AP024488.1"/>
</dbReference>
<gene>
    <name evidence="1" type="ORF">DSLASN_43950</name>
</gene>
<organism evidence="1 2">
    <name type="scientific">Desulfoluna limicola</name>
    <dbReference type="NCBI Taxonomy" id="2810562"/>
    <lineage>
        <taxon>Bacteria</taxon>
        <taxon>Pseudomonadati</taxon>
        <taxon>Thermodesulfobacteriota</taxon>
        <taxon>Desulfobacteria</taxon>
        <taxon>Desulfobacterales</taxon>
        <taxon>Desulfolunaceae</taxon>
        <taxon>Desulfoluna</taxon>
    </lineage>
</organism>
<sequence>MDTYRGFGGVLGVVALLVLLAINNANAMPAFARRYQTSCVTCHATFPRLNAVGESFRLRGNRFPDDELYLKRENLELGDDAYKQVWPDAIWPSTIPAYGDYFSATAMWLGEVNIDNDTPSREADVTFVLPHEAEVNWSAPMGEHVAMYGDMIFVNEDNGGLEGENDSWIMGKAWIEFGNLFGPERMFNLRIGTVGIHTIGLFTARDEHSIGLTGYEFNAWMMPWAEWEKDPRLVADDTSFWGNSFMIHPQPGVEVHGFGKRWLYNVGVVNGNMEKPLGGDPELIDYSGFFFVGYGKSTDHKDYYASASYKIGGLGYDGSGGPEGDLLKKNAEYWRDDSLTLSTFGYYGNAKIRAETYDDPANPSTSTSTLYITNDNFWRMGGGALWKYKDLELQAAYQRGHDDQPYGVLSEESVDVDAYFMESAYYFYPWLIPYLRFERIEFAGLPDAGIQQKQDRDILFVGCKAHIYANISVNAEYTKFTDEPEYSCMTDGMLMVMLTTSF</sequence>
<reference evidence="1 2" key="1">
    <citation type="submission" date="2021-02" db="EMBL/GenBank/DDBJ databases">
        <title>Complete genome of Desulfoluna sp. strain ASN36.</title>
        <authorList>
            <person name="Takahashi A."/>
            <person name="Kojima H."/>
            <person name="Fukui M."/>
        </authorList>
    </citation>
    <scope>NUCLEOTIDE SEQUENCE [LARGE SCALE GENOMIC DNA]</scope>
    <source>
        <strain evidence="1 2">ASN36</strain>
    </source>
</reference>
<dbReference type="Proteomes" id="UP001320148">
    <property type="component" value="Chromosome"/>
</dbReference>
<evidence type="ECO:0000313" key="1">
    <source>
        <dbReference type="EMBL" id="BCS98763.1"/>
    </source>
</evidence>
<dbReference type="Gene3D" id="2.40.160.10">
    <property type="entry name" value="Porin"/>
    <property type="match status" value="1"/>
</dbReference>